<evidence type="ECO:0000256" key="2">
    <source>
        <dbReference type="ARBA" id="ARBA00023163"/>
    </source>
</evidence>
<keyword evidence="2" id="KW-0804">Transcription</keyword>
<dbReference type="InterPro" id="IPR031803">
    <property type="entry name" value="BAT_GAF/HTH-assoc"/>
</dbReference>
<dbReference type="Gene3D" id="3.30.450.40">
    <property type="match status" value="1"/>
</dbReference>
<dbReference type="InterPro" id="IPR013767">
    <property type="entry name" value="PAS_fold"/>
</dbReference>
<dbReference type="SUPFAM" id="SSF55781">
    <property type="entry name" value="GAF domain-like"/>
    <property type="match status" value="1"/>
</dbReference>
<dbReference type="InterPro" id="IPR000014">
    <property type="entry name" value="PAS"/>
</dbReference>
<evidence type="ECO:0000313" key="6">
    <source>
        <dbReference type="EMBL" id="GGM54721.1"/>
    </source>
</evidence>
<accession>A0A830FIV0</accession>
<gene>
    <name evidence="6" type="ORF">GCM10009017_01340</name>
    <name evidence="7" type="ORF">J2752_000675</name>
</gene>
<dbReference type="EMBL" id="JAGGKO010000001">
    <property type="protein sequence ID" value="MBP1953794.1"/>
    <property type="molecule type" value="Genomic_DNA"/>
</dbReference>
<dbReference type="InterPro" id="IPR013324">
    <property type="entry name" value="RNA_pol_sigma_r3/r4-like"/>
</dbReference>
<dbReference type="PANTHER" id="PTHR34236">
    <property type="entry name" value="DIMETHYL SULFOXIDE REDUCTASE TRANSCRIPTIONAL ACTIVATOR"/>
    <property type="match status" value="1"/>
</dbReference>
<keyword evidence="8" id="KW-1185">Reference proteome</keyword>
<reference evidence="7" key="3">
    <citation type="submission" date="2021-03" db="EMBL/GenBank/DDBJ databases">
        <title>Genomic Encyclopedia of Type Strains, Phase IV (KMG-IV): sequencing the most valuable type-strain genomes for metagenomic binning, comparative biology and taxonomic classification.</title>
        <authorList>
            <person name="Goeker M."/>
        </authorList>
    </citation>
    <scope>NUCLEOTIDE SEQUENCE</scope>
    <source>
        <strain evidence="7">DSM 22443</strain>
    </source>
</reference>
<feature type="domain" description="PAS" evidence="5">
    <location>
        <begin position="18"/>
        <end position="84"/>
    </location>
</feature>
<proteinExistence type="predicted"/>
<feature type="domain" description="GAF" evidence="4">
    <location>
        <begin position="155"/>
        <end position="325"/>
    </location>
</feature>
<keyword evidence="3" id="KW-0175">Coiled coil</keyword>
<keyword evidence="1" id="KW-0805">Transcription regulation</keyword>
<dbReference type="Pfam" id="PF04967">
    <property type="entry name" value="HTH_10"/>
    <property type="match status" value="1"/>
</dbReference>
<sequence length="541" mass="58435">MTTPPPTDLTPAALRNVPLYQTLVHDAADPVVVVAPDDTIVDASDDVERIVGRDAAALRGAALATLLPDADPDSGYEVLRERHADPDASLPWGDASLTVRGDRGTTSLLVDVRDVPSEGTRYLAAVCRVADPLSVAARERHRLREERDRIERVDALVRDLARAVVDADERRDIERVACERIADHDPHAFAWFGRPRLASAMVEPSAWAGSGPGSPEEYLDVVEVTTDDTATGCGPAGRALDTTDVTAVADVRDAPQFGPWREAAREHGFRAVAAVPVALDGTTYGVICLYATQPGAFDGITDALGDVGRIVAKAIRSSEQRKLLHADTLLELELRVTDGSPLVAATERCDCTLTLEGFVPGDGERSALYVDVDGCAPERALDALDDVTSRARVVRETADGGLVELSLAEDGVVSTLAAAGARVDDATAANGEARFVVQTAPDADVRGLVDHVRRLHPRADLVSKREVERDPEAFADVREDVRDDLTDRQRTALRAAYHAGYLEWPRESSGEEIAETMDVSPPTFYQHFRAGERKLFDAFFD</sequence>
<dbReference type="SMART" id="SM00091">
    <property type="entry name" value="PAS"/>
    <property type="match status" value="1"/>
</dbReference>
<evidence type="ECO:0000256" key="3">
    <source>
        <dbReference type="SAM" id="Coils"/>
    </source>
</evidence>
<dbReference type="GO" id="GO:0006355">
    <property type="term" value="P:regulation of DNA-templated transcription"/>
    <property type="evidence" value="ECO:0007669"/>
    <property type="project" value="InterPro"/>
</dbReference>
<dbReference type="AlphaFoldDB" id="A0A830FIV0"/>
<dbReference type="InterPro" id="IPR029016">
    <property type="entry name" value="GAF-like_dom_sf"/>
</dbReference>
<dbReference type="SUPFAM" id="SSF88659">
    <property type="entry name" value="Sigma3 and sigma4 domains of RNA polymerase sigma factors"/>
    <property type="match status" value="1"/>
</dbReference>
<dbReference type="SMART" id="SM00065">
    <property type="entry name" value="GAF"/>
    <property type="match status" value="1"/>
</dbReference>
<dbReference type="Pfam" id="PF00989">
    <property type="entry name" value="PAS"/>
    <property type="match status" value="1"/>
</dbReference>
<dbReference type="InterPro" id="IPR003018">
    <property type="entry name" value="GAF"/>
</dbReference>
<dbReference type="InterPro" id="IPR007050">
    <property type="entry name" value="HTH_bacterioopsin"/>
</dbReference>
<dbReference type="Proteomes" id="UP000614609">
    <property type="component" value="Unassembled WGS sequence"/>
</dbReference>
<dbReference type="SUPFAM" id="SSF55785">
    <property type="entry name" value="PYP-like sensor domain (PAS domain)"/>
    <property type="match status" value="1"/>
</dbReference>
<evidence type="ECO:0000256" key="1">
    <source>
        <dbReference type="ARBA" id="ARBA00023015"/>
    </source>
</evidence>
<dbReference type="RefSeq" id="WP_188869057.1">
    <property type="nucleotide sequence ID" value="NZ_BMOO01000001.1"/>
</dbReference>
<evidence type="ECO:0000313" key="8">
    <source>
        <dbReference type="Proteomes" id="UP000614609"/>
    </source>
</evidence>
<dbReference type="Proteomes" id="UP000765891">
    <property type="component" value="Unassembled WGS sequence"/>
</dbReference>
<dbReference type="Gene3D" id="3.30.450.20">
    <property type="entry name" value="PAS domain"/>
    <property type="match status" value="1"/>
</dbReference>
<dbReference type="Pfam" id="PF15915">
    <property type="entry name" value="BAT"/>
    <property type="match status" value="1"/>
</dbReference>
<dbReference type="PANTHER" id="PTHR34236:SF1">
    <property type="entry name" value="DIMETHYL SULFOXIDE REDUCTASE TRANSCRIPTIONAL ACTIVATOR"/>
    <property type="match status" value="1"/>
</dbReference>
<comment type="caution">
    <text evidence="6">The sequence shown here is derived from an EMBL/GenBank/DDBJ whole genome shotgun (WGS) entry which is preliminary data.</text>
</comment>
<dbReference type="InterPro" id="IPR035965">
    <property type="entry name" value="PAS-like_dom_sf"/>
</dbReference>
<dbReference type="EMBL" id="BMOO01000001">
    <property type="protein sequence ID" value="GGM54721.1"/>
    <property type="molecule type" value="Genomic_DNA"/>
</dbReference>
<evidence type="ECO:0000259" key="5">
    <source>
        <dbReference type="SMART" id="SM00091"/>
    </source>
</evidence>
<organism evidence="6 8">
    <name type="scientific">Halarchaeum rubridurum</name>
    <dbReference type="NCBI Taxonomy" id="489911"/>
    <lineage>
        <taxon>Archaea</taxon>
        <taxon>Methanobacteriati</taxon>
        <taxon>Methanobacteriota</taxon>
        <taxon>Stenosarchaea group</taxon>
        <taxon>Halobacteria</taxon>
        <taxon>Halobacteriales</taxon>
        <taxon>Halobacteriaceae</taxon>
    </lineage>
</organism>
<evidence type="ECO:0000313" key="7">
    <source>
        <dbReference type="EMBL" id="MBP1953794.1"/>
    </source>
</evidence>
<feature type="coiled-coil region" evidence="3">
    <location>
        <begin position="133"/>
        <end position="163"/>
    </location>
</feature>
<evidence type="ECO:0000259" key="4">
    <source>
        <dbReference type="SMART" id="SM00065"/>
    </source>
</evidence>
<protein>
    <submittedName>
        <fullName evidence="7">Putative DNA binding protein</fullName>
    </submittedName>
</protein>
<dbReference type="OrthoDB" id="165911at2157"/>
<reference evidence="6" key="1">
    <citation type="journal article" date="2014" name="Int. J. Syst. Evol. Microbiol.">
        <title>Complete genome sequence of Corynebacterium casei LMG S-19264T (=DSM 44701T), isolated from a smear-ripened cheese.</title>
        <authorList>
            <consortium name="US DOE Joint Genome Institute (JGI-PGF)"/>
            <person name="Walter F."/>
            <person name="Albersmeier A."/>
            <person name="Kalinowski J."/>
            <person name="Ruckert C."/>
        </authorList>
    </citation>
    <scope>NUCLEOTIDE SEQUENCE</scope>
    <source>
        <strain evidence="6">JCM 16108</strain>
    </source>
</reference>
<dbReference type="Pfam" id="PF13185">
    <property type="entry name" value="GAF_2"/>
    <property type="match status" value="1"/>
</dbReference>
<reference evidence="6" key="2">
    <citation type="submission" date="2020-09" db="EMBL/GenBank/DDBJ databases">
        <authorList>
            <person name="Sun Q."/>
            <person name="Ohkuma M."/>
        </authorList>
    </citation>
    <scope>NUCLEOTIDE SEQUENCE</scope>
    <source>
        <strain evidence="6">JCM 16108</strain>
    </source>
</reference>
<name>A0A830FIV0_9EURY</name>